<dbReference type="InterPro" id="IPR001841">
    <property type="entry name" value="Znf_RING"/>
</dbReference>
<evidence type="ECO:0000313" key="8">
    <source>
        <dbReference type="EMBL" id="CAF1338082.1"/>
    </source>
</evidence>
<evidence type="ECO:0000259" key="5">
    <source>
        <dbReference type="PROSITE" id="PS50089"/>
    </source>
</evidence>
<organism evidence="7 12">
    <name type="scientific">Rotaria sordida</name>
    <dbReference type="NCBI Taxonomy" id="392033"/>
    <lineage>
        <taxon>Eukaryota</taxon>
        <taxon>Metazoa</taxon>
        <taxon>Spiralia</taxon>
        <taxon>Gnathifera</taxon>
        <taxon>Rotifera</taxon>
        <taxon>Eurotatoria</taxon>
        <taxon>Bdelloidea</taxon>
        <taxon>Philodinida</taxon>
        <taxon>Philodinidae</taxon>
        <taxon>Rotaria</taxon>
    </lineage>
</organism>
<dbReference type="EMBL" id="CAJNOL010001329">
    <property type="protein sequence ID" value="CAF1338082.1"/>
    <property type="molecule type" value="Genomic_DNA"/>
</dbReference>
<dbReference type="EMBL" id="CAJNOL010001328">
    <property type="protein sequence ID" value="CAF1337840.1"/>
    <property type="molecule type" value="Genomic_DNA"/>
</dbReference>
<dbReference type="Proteomes" id="UP000663836">
    <property type="component" value="Unassembled WGS sequence"/>
</dbReference>
<dbReference type="GO" id="GO:0016567">
    <property type="term" value="P:protein ubiquitination"/>
    <property type="evidence" value="ECO:0007669"/>
    <property type="project" value="TreeGrafter"/>
</dbReference>
<dbReference type="InterPro" id="IPR013083">
    <property type="entry name" value="Znf_RING/FYVE/PHD"/>
</dbReference>
<dbReference type="PANTHER" id="PTHR13459">
    <property type="entry name" value="E3 UBIQUITIN-PROTEIN LIGASE RNF220 ISOFORM X1"/>
    <property type="match status" value="1"/>
</dbReference>
<feature type="region of interest" description="Disordered" evidence="4">
    <location>
        <begin position="300"/>
        <end position="327"/>
    </location>
</feature>
<evidence type="ECO:0000313" key="10">
    <source>
        <dbReference type="EMBL" id="CAF3761322.1"/>
    </source>
</evidence>
<dbReference type="Gene3D" id="3.30.40.10">
    <property type="entry name" value="Zinc/RING finger domain, C3HC4 (zinc finger)"/>
    <property type="match status" value="1"/>
</dbReference>
<protein>
    <recommendedName>
        <fullName evidence="5">RING-type domain-containing protein</fullName>
    </recommendedName>
</protein>
<dbReference type="EMBL" id="CAJOAX010002182">
    <property type="protein sequence ID" value="CAF3776800.1"/>
    <property type="molecule type" value="Genomic_DNA"/>
</dbReference>
<evidence type="ECO:0000256" key="4">
    <source>
        <dbReference type="SAM" id="MobiDB-lite"/>
    </source>
</evidence>
<evidence type="ECO:0000256" key="1">
    <source>
        <dbReference type="ARBA" id="ARBA00022771"/>
    </source>
</evidence>
<keyword evidence="12" id="KW-1185">Reference proteome</keyword>
<dbReference type="Pfam" id="PF15926">
    <property type="entry name" value="RNF220"/>
    <property type="match status" value="1"/>
</dbReference>
<gene>
    <name evidence="9" type="ORF">FNK824_LOCUS4872</name>
    <name evidence="10" type="ORF">JBS370_LOCUS13141</name>
    <name evidence="7" type="ORF">JXQ802_LOCUS31410</name>
    <name evidence="8" type="ORF">JXQ802_LOCUS31421</name>
    <name evidence="11" type="ORF">OTI717_LOCUS16964</name>
    <name evidence="6" type="ORF">PYM288_LOCUS18752</name>
</gene>
<evidence type="ECO:0000313" key="11">
    <source>
        <dbReference type="EMBL" id="CAF3776800.1"/>
    </source>
</evidence>
<dbReference type="GO" id="GO:0061630">
    <property type="term" value="F:ubiquitin protein ligase activity"/>
    <property type="evidence" value="ECO:0007669"/>
    <property type="project" value="TreeGrafter"/>
</dbReference>
<name>A0A815GET1_9BILA</name>
<evidence type="ECO:0000256" key="2">
    <source>
        <dbReference type="ARBA" id="ARBA00022833"/>
    </source>
</evidence>
<dbReference type="InterPro" id="IPR052443">
    <property type="entry name" value="E3_ubiq-ligase_RNF220-like"/>
</dbReference>
<dbReference type="SUPFAM" id="SSF57850">
    <property type="entry name" value="RING/U-box"/>
    <property type="match status" value="1"/>
</dbReference>
<dbReference type="GO" id="GO:0008270">
    <property type="term" value="F:zinc ion binding"/>
    <property type="evidence" value="ECO:0007669"/>
    <property type="project" value="UniProtKB-KW"/>
</dbReference>
<dbReference type="PANTHER" id="PTHR13459:SF1">
    <property type="entry name" value="E3 UBIQUITIN-PROTEIN LIGASE RNF220 ISOFORM X1"/>
    <property type="match status" value="1"/>
</dbReference>
<dbReference type="Pfam" id="PF13923">
    <property type="entry name" value="zf-C3HC4_2"/>
    <property type="match status" value="1"/>
</dbReference>
<dbReference type="Proteomes" id="UP000663854">
    <property type="component" value="Unassembled WGS sequence"/>
</dbReference>
<sequence>MYHPSLWHSIDMAAAFRSIRQTTTTSSSSSPNISPEKNSVSGFNASFSVNTLLNNQTSSDQIRLPSIPPTVHQHNLFSSLFHHYPYATAFRPLFNTSLESSTFLPNGKRFKSDIHDENQCEITSNNNDESFGGKHTDNRCRSSTIDLQNPQCPICQISLNGQDLITHVQHELDSIKRRQQYKTKRENKIFQDNNNNNIDQTFKTRYETFLRVRTSRQQRLNARLQLHHRRSIRNDTRNCPICYQSIRINSDDEYFFTHVQQCSRKREQLAAVNAIANHRLLSSEDPDVNVVDIDDDDEIEREEKSTSGTTTSLSCQESFNSDQQYSPSTQTDILYTKSELDPPKCVVCMESCIKPCVSINCWHINCEECWIKYFKEKKVCPQCYLPTTLDNIRRIFFNKISK</sequence>
<keyword evidence="2" id="KW-0862">Zinc</keyword>
<dbReference type="EMBL" id="CAJOBD010001108">
    <property type="protein sequence ID" value="CAF3761322.1"/>
    <property type="molecule type" value="Genomic_DNA"/>
</dbReference>
<evidence type="ECO:0000313" key="9">
    <source>
        <dbReference type="EMBL" id="CAF3630092.1"/>
    </source>
</evidence>
<dbReference type="Proteomes" id="UP000663870">
    <property type="component" value="Unassembled WGS sequence"/>
</dbReference>
<reference evidence="7" key="1">
    <citation type="submission" date="2021-02" db="EMBL/GenBank/DDBJ databases">
        <authorList>
            <person name="Nowell W R."/>
        </authorList>
    </citation>
    <scope>NUCLEOTIDE SEQUENCE</scope>
</reference>
<evidence type="ECO:0000313" key="6">
    <source>
        <dbReference type="EMBL" id="CAF1082611.1"/>
    </source>
</evidence>
<keyword evidence="1 3" id="KW-0863">Zinc-finger</keyword>
<feature type="domain" description="RING-type" evidence="5">
    <location>
        <begin position="345"/>
        <end position="383"/>
    </location>
</feature>
<accession>A0A815GET1</accession>
<keyword evidence="1 3" id="KW-0479">Metal-binding</keyword>
<dbReference type="EMBL" id="CAJNOH010000589">
    <property type="protein sequence ID" value="CAF1082611.1"/>
    <property type="molecule type" value="Genomic_DNA"/>
</dbReference>
<dbReference type="Proteomes" id="UP000663874">
    <property type="component" value="Unassembled WGS sequence"/>
</dbReference>
<dbReference type="InterPro" id="IPR031824">
    <property type="entry name" value="RNF220_mid"/>
</dbReference>
<dbReference type="Proteomes" id="UP000663823">
    <property type="component" value="Unassembled WGS sequence"/>
</dbReference>
<dbReference type="PROSITE" id="PS50089">
    <property type="entry name" value="ZF_RING_2"/>
    <property type="match status" value="1"/>
</dbReference>
<proteinExistence type="predicted"/>
<feature type="compositionally biased region" description="Polar residues" evidence="4">
    <location>
        <begin position="306"/>
        <end position="327"/>
    </location>
</feature>
<dbReference type="AlphaFoldDB" id="A0A815GET1"/>
<dbReference type="EMBL" id="CAJOBE010000371">
    <property type="protein sequence ID" value="CAF3630092.1"/>
    <property type="molecule type" value="Genomic_DNA"/>
</dbReference>
<evidence type="ECO:0000313" key="7">
    <source>
        <dbReference type="EMBL" id="CAF1337840.1"/>
    </source>
</evidence>
<evidence type="ECO:0000313" key="12">
    <source>
        <dbReference type="Proteomes" id="UP000663870"/>
    </source>
</evidence>
<evidence type="ECO:0000256" key="3">
    <source>
        <dbReference type="PROSITE-ProRule" id="PRU00175"/>
    </source>
</evidence>
<comment type="caution">
    <text evidence="7">The sequence shown here is derived from an EMBL/GenBank/DDBJ whole genome shotgun (WGS) entry which is preliminary data.</text>
</comment>